<evidence type="ECO:0000256" key="1">
    <source>
        <dbReference type="SAM" id="MobiDB-lite"/>
    </source>
</evidence>
<name>A0AAW1P1G7_9CHLO</name>
<feature type="region of interest" description="Disordered" evidence="1">
    <location>
        <begin position="75"/>
        <end position="114"/>
    </location>
</feature>
<dbReference type="EMBL" id="JALJOR010000023">
    <property type="protein sequence ID" value="KAK9803162.1"/>
    <property type="molecule type" value="Genomic_DNA"/>
</dbReference>
<comment type="caution">
    <text evidence="2">The sequence shown here is derived from an EMBL/GenBank/DDBJ whole genome shotgun (WGS) entry which is preliminary data.</text>
</comment>
<evidence type="ECO:0000313" key="3">
    <source>
        <dbReference type="Proteomes" id="UP001489004"/>
    </source>
</evidence>
<dbReference type="Proteomes" id="UP001489004">
    <property type="component" value="Unassembled WGS sequence"/>
</dbReference>
<feature type="compositionally biased region" description="Low complexity" evidence="1">
    <location>
        <begin position="78"/>
        <end position="98"/>
    </location>
</feature>
<protein>
    <submittedName>
        <fullName evidence="2">Uncharacterized protein</fullName>
    </submittedName>
</protein>
<accession>A0AAW1P1G7</accession>
<reference evidence="2 3" key="1">
    <citation type="journal article" date="2024" name="Nat. Commun.">
        <title>Phylogenomics reveals the evolutionary origins of lichenization in chlorophyte algae.</title>
        <authorList>
            <person name="Puginier C."/>
            <person name="Libourel C."/>
            <person name="Otte J."/>
            <person name="Skaloud P."/>
            <person name="Haon M."/>
            <person name="Grisel S."/>
            <person name="Petersen M."/>
            <person name="Berrin J.G."/>
            <person name="Delaux P.M."/>
            <person name="Dal Grande F."/>
            <person name="Keller J."/>
        </authorList>
    </citation>
    <scope>NUCLEOTIDE SEQUENCE [LARGE SCALE GENOMIC DNA]</scope>
    <source>
        <strain evidence="2 3">SAG 2043</strain>
    </source>
</reference>
<proteinExistence type="predicted"/>
<gene>
    <name evidence="2" type="ORF">WJX72_006763</name>
</gene>
<dbReference type="AlphaFoldDB" id="A0AAW1P1G7"/>
<sequence>MAVLEKVETFFAYSTSKNYSYCSDHWEGGNRVHTYCQKPDNNNDILIQNLPNYADIRIVTERELSFEESVALGGAGLQPTSSAGAPAPAPAGQPGAPAAAPPGTPLPPSGRRLLQAGNPQFVTNYEYVKGLEDTLLEVSLLALTSKYVRGTMTDSRQGGTSDTMRIELVDQDGATVNLCNNFGKPSWSLIDSCTQADPFTQPCSFQKEQECNAQILRRLGARLLVNFDYDNMEGAVGAFKGPFVASTIQATIRVQLMASAGALGVEAAAGNSTSMGTYYGLTLQTSHTGSICGPSFSTLLTTLTSAVSLLAVATTVTSLAMTYVVPARELYLASVNSEVSAATVAAHIAKKKGMQVTEAGCDPETPARIHLLAHGSSNAIHAAPSGIGLEEVQTKAN</sequence>
<feature type="compositionally biased region" description="Pro residues" evidence="1">
    <location>
        <begin position="99"/>
        <end position="108"/>
    </location>
</feature>
<evidence type="ECO:0000313" key="2">
    <source>
        <dbReference type="EMBL" id="KAK9803162.1"/>
    </source>
</evidence>
<keyword evidence="3" id="KW-1185">Reference proteome</keyword>
<organism evidence="2 3">
    <name type="scientific">[Myrmecia] bisecta</name>
    <dbReference type="NCBI Taxonomy" id="41462"/>
    <lineage>
        <taxon>Eukaryota</taxon>
        <taxon>Viridiplantae</taxon>
        <taxon>Chlorophyta</taxon>
        <taxon>core chlorophytes</taxon>
        <taxon>Trebouxiophyceae</taxon>
        <taxon>Trebouxiales</taxon>
        <taxon>Trebouxiaceae</taxon>
        <taxon>Myrmecia</taxon>
    </lineage>
</organism>